<keyword evidence="1" id="KW-0677">Repeat</keyword>
<proteinExistence type="predicted"/>
<dbReference type="PROSITE" id="PS50293">
    <property type="entry name" value="TPR_REGION"/>
    <property type="match status" value="1"/>
</dbReference>
<dbReference type="WBParaSite" id="PSAMB.scaffold2814size21124.g19190.t1">
    <property type="protein sequence ID" value="PSAMB.scaffold2814size21124.g19190.t1"/>
    <property type="gene ID" value="PSAMB.scaffold2814size21124.g19190"/>
</dbReference>
<dbReference type="InterPro" id="IPR011990">
    <property type="entry name" value="TPR-like_helical_dom_sf"/>
</dbReference>
<keyword evidence="2 3" id="KW-0802">TPR repeat</keyword>
<dbReference type="PANTHER" id="PTHR15704:SF7">
    <property type="entry name" value="SUPERKILLER COMPLEX PROTEIN 3"/>
    <property type="match status" value="1"/>
</dbReference>
<dbReference type="InterPro" id="IPR039226">
    <property type="entry name" value="Ski3/TTC37"/>
</dbReference>
<dbReference type="Gene3D" id="1.25.40.10">
    <property type="entry name" value="Tetratricopeptide repeat domain"/>
    <property type="match status" value="4"/>
</dbReference>
<feature type="compositionally biased region" description="Basic and acidic residues" evidence="4">
    <location>
        <begin position="1114"/>
        <end position="1124"/>
    </location>
</feature>
<dbReference type="SMART" id="SM00028">
    <property type="entry name" value="TPR"/>
    <property type="match status" value="8"/>
</dbReference>
<feature type="repeat" description="TPR" evidence="3">
    <location>
        <begin position="822"/>
        <end position="855"/>
    </location>
</feature>
<dbReference type="PANTHER" id="PTHR15704">
    <property type="entry name" value="SUPERKILLER 3 PROTEIN-RELATED"/>
    <property type="match status" value="1"/>
</dbReference>
<evidence type="ECO:0000256" key="3">
    <source>
        <dbReference type="PROSITE-ProRule" id="PRU00339"/>
    </source>
</evidence>
<dbReference type="Pfam" id="PF13432">
    <property type="entry name" value="TPR_16"/>
    <property type="match status" value="2"/>
</dbReference>
<feature type="region of interest" description="Disordered" evidence="4">
    <location>
        <begin position="1095"/>
        <end position="1126"/>
    </location>
</feature>
<dbReference type="PROSITE" id="PS50005">
    <property type="entry name" value="TPR"/>
    <property type="match status" value="2"/>
</dbReference>
<organism evidence="5 6">
    <name type="scientific">Plectus sambesii</name>
    <dbReference type="NCBI Taxonomy" id="2011161"/>
    <lineage>
        <taxon>Eukaryota</taxon>
        <taxon>Metazoa</taxon>
        <taxon>Ecdysozoa</taxon>
        <taxon>Nematoda</taxon>
        <taxon>Chromadorea</taxon>
        <taxon>Plectida</taxon>
        <taxon>Plectina</taxon>
        <taxon>Plectoidea</taxon>
        <taxon>Plectidae</taxon>
        <taxon>Plectus</taxon>
    </lineage>
</organism>
<dbReference type="GO" id="GO:0006401">
    <property type="term" value="P:RNA catabolic process"/>
    <property type="evidence" value="ECO:0007669"/>
    <property type="project" value="InterPro"/>
</dbReference>
<evidence type="ECO:0000256" key="4">
    <source>
        <dbReference type="SAM" id="MobiDB-lite"/>
    </source>
</evidence>
<dbReference type="SUPFAM" id="SSF81901">
    <property type="entry name" value="HCP-like"/>
    <property type="match status" value="1"/>
</dbReference>
<name>A0A914VZ86_9BILA</name>
<evidence type="ECO:0000313" key="6">
    <source>
        <dbReference type="WBParaSite" id="PSAMB.scaffold2814size21124.g19190.t1"/>
    </source>
</evidence>
<evidence type="ECO:0000256" key="1">
    <source>
        <dbReference type="ARBA" id="ARBA00022737"/>
    </source>
</evidence>
<evidence type="ECO:0000313" key="5">
    <source>
        <dbReference type="Proteomes" id="UP000887566"/>
    </source>
</evidence>
<dbReference type="SUPFAM" id="SSF48452">
    <property type="entry name" value="TPR-like"/>
    <property type="match status" value="3"/>
</dbReference>
<dbReference type="AlphaFoldDB" id="A0A914VZ86"/>
<evidence type="ECO:0000256" key="2">
    <source>
        <dbReference type="ARBA" id="ARBA00022803"/>
    </source>
</evidence>
<keyword evidence="5" id="KW-1185">Reference proteome</keyword>
<sequence>MDKKKTLKSAREAIQQKNFKEALQLCTEVLSNDEDYMALVFGGLCHSELDDVGSAKTFYMRASKLEPEKLPAWQGLFKLYDEGKIGEDEAVLECCQKLASAVGSDDEKASSYELAVVKCLLKLNRLVELGEVVDKSRQANTIASLVVSQLSGKRDLSSDAIHLCQKCFTVLRSASPLDPSVLQLESSFSFEYEPLDAWFIVALDSFAASSSTSEEAKLVLALSMQLLLDVKIDNEIISRISSATKDATVSALCEAMKALSGGDFANALASVEKADKKKDSPLALAGQLLLLPCLLHFHRFEEAVTVSQSSISAVGKMAADYAALLSNLTYRLCRALYGVHTAESLEKCSTLLRTREDQASKILLAYAAADSGKTADAWRVLSDCADSSPEYHCALAWCHLADKNTEEAKANILKALMADGGDQQAWFHFVMGRALWDGGRRDAVVLKEFLQAAKLDPHDGDAFFYLGRYYLEVGSDTGRAVRCLERAAALRPKSEAIAHALNDAYSRAKDTNKQLELLSRIVASHPISECVWARLQLGLLLAAGGRAAEAVDVLQALVRVQADNADAWELLGDAYEARGAYESAVKCFERVVALRPDDCAYAKTRAAAIDVHVGDFEAAIDTCRAVLVQQPDQLLANALLSKALLKLAALHWDDTRYERALDDLVAFFHAAAKFVALSDSSCAWKLLGDGCELLTRFGDVRIAALKPKLPTAWHADSRLMAAKRAVNCYINALRRNGAQTAAAWHDLAVALLRVVECDSVGAQGGMAEQAVSCLKKAISLAESDQLASVYWTTLGAALQVQERRELARHCLVRALQLDKFNATAYCHLGLLYLSNGMIDLAHEALSKAQDADPSLAASWCYQAIIADTVDHYDRVDLFRHTLQLSNLPIAAKNYAYFVLKNLVDDRNIQSGEKHALAVCSARDALQKLTAIDASNSDYLVPLSLLTERDAMYSLALSQLLRCPIAPSDDVNAIRLKIKLFENGCTKNMAGIDAATQSLLTRLQSLYSVNLDELSRLLSSSKSELGSFLEAVKSGAIADSSSAAQYMSNPDLVAVLVAAENGSLKWPLPLEMKKLLEASLSSTSHQPTIVDEQKELEETAPPVQSEQENEENEENRENKENKGNEENVGEVLCPEACSTFQPWKTLLLAAQSPSATNIQRLLHERPWLFRVEQAKVISNFLLNHRA</sequence>
<dbReference type="GO" id="GO:0055087">
    <property type="term" value="C:Ski complex"/>
    <property type="evidence" value="ECO:0007669"/>
    <property type="project" value="InterPro"/>
</dbReference>
<reference evidence="6" key="1">
    <citation type="submission" date="2022-11" db="UniProtKB">
        <authorList>
            <consortium name="WormBaseParasite"/>
        </authorList>
    </citation>
    <scope>IDENTIFICATION</scope>
</reference>
<protein>
    <submittedName>
        <fullName evidence="6">Tetratricopeptide repeat domain 37</fullName>
    </submittedName>
</protein>
<feature type="repeat" description="TPR" evidence="3">
    <location>
        <begin position="565"/>
        <end position="598"/>
    </location>
</feature>
<dbReference type="Proteomes" id="UP000887566">
    <property type="component" value="Unplaced"/>
</dbReference>
<accession>A0A914VZ86</accession>
<dbReference type="InterPro" id="IPR019734">
    <property type="entry name" value="TPR_rpt"/>
</dbReference>